<dbReference type="PRINTS" id="PR01490">
    <property type="entry name" value="RTXTOXIND"/>
</dbReference>
<dbReference type="EMBL" id="NESN01000001">
    <property type="protein sequence ID" value="PUE55357.1"/>
    <property type="molecule type" value="Genomic_DNA"/>
</dbReference>
<gene>
    <name evidence="7" type="ORF">B9Z37_01945</name>
</gene>
<evidence type="ECO:0000256" key="5">
    <source>
        <dbReference type="SAM" id="Phobius"/>
    </source>
</evidence>
<evidence type="ECO:0000256" key="4">
    <source>
        <dbReference type="ARBA" id="ARBA00023136"/>
    </source>
</evidence>
<name>A0A315FQ40_9BURK</name>
<dbReference type="Gene3D" id="2.40.50.100">
    <property type="match status" value="1"/>
</dbReference>
<dbReference type="PANTHER" id="PTHR30386">
    <property type="entry name" value="MEMBRANE FUSION SUBUNIT OF EMRAB-TOLC MULTIDRUG EFFLUX PUMP"/>
    <property type="match status" value="1"/>
</dbReference>
<protein>
    <recommendedName>
        <fullName evidence="6">AprE-like beta-barrel domain-containing protein</fullName>
    </recommendedName>
</protein>
<reference evidence="7 8" key="1">
    <citation type="submission" date="2017-04" db="EMBL/GenBank/DDBJ databases">
        <title>Unexpected and diverse lifestyles within the genus Limnohabitans.</title>
        <authorList>
            <person name="Kasalicky V."/>
            <person name="Mehrshad M."/>
            <person name="Andrei S.-A."/>
            <person name="Salcher M."/>
            <person name="Kratochvilova H."/>
            <person name="Simek K."/>
            <person name="Ghai R."/>
        </authorList>
    </citation>
    <scope>NUCLEOTIDE SEQUENCE [LARGE SCALE GENOMIC DNA]</scope>
    <source>
        <strain evidence="7 8">II-B4</strain>
    </source>
</reference>
<evidence type="ECO:0000313" key="7">
    <source>
        <dbReference type="EMBL" id="PUE55357.1"/>
    </source>
</evidence>
<dbReference type="InterPro" id="IPR050739">
    <property type="entry name" value="MFP"/>
</dbReference>
<evidence type="ECO:0000313" key="8">
    <source>
        <dbReference type="Proteomes" id="UP000250790"/>
    </source>
</evidence>
<accession>A0A315FQ40</accession>
<organism evidence="7 8">
    <name type="scientific">Limnohabitans parvus II-B4</name>
    <dbReference type="NCBI Taxonomy" id="1293052"/>
    <lineage>
        <taxon>Bacteria</taxon>
        <taxon>Pseudomonadati</taxon>
        <taxon>Pseudomonadota</taxon>
        <taxon>Betaproteobacteria</taxon>
        <taxon>Burkholderiales</taxon>
        <taxon>Comamonadaceae</taxon>
        <taxon>Limnohabitans</taxon>
    </lineage>
</organism>
<feature type="domain" description="AprE-like beta-barrel" evidence="6">
    <location>
        <begin position="275"/>
        <end position="374"/>
    </location>
</feature>
<keyword evidence="8" id="KW-1185">Reference proteome</keyword>
<dbReference type="InterPro" id="IPR058982">
    <property type="entry name" value="Beta-barrel_AprE"/>
</dbReference>
<keyword evidence="3 5" id="KW-1133">Transmembrane helix</keyword>
<keyword evidence="2 5" id="KW-0812">Transmembrane</keyword>
<evidence type="ECO:0000259" key="6">
    <source>
        <dbReference type="Pfam" id="PF26002"/>
    </source>
</evidence>
<keyword evidence="4 5" id="KW-0472">Membrane</keyword>
<feature type="transmembrane region" description="Helical" evidence="5">
    <location>
        <begin position="21"/>
        <end position="39"/>
    </location>
</feature>
<sequence length="396" mass="44537">MSRKEFGILTVDEEERRASQWLLWSTVVTLVVGLSWASWFELDEVTKGQGKVIPASREQVVQSLDSGVVSQILVREGAVVKKDDVLIRLDDGRSGPVFREAKEKKLALEALAVRLRAEAYGRGLDFGKHIPSALASRERQAFAARKQSLDEAQSSLKRSLEALNREIAMTEPLTKQGVVSEVELLRLKRQQADLMGQMSERKNRYATDAANELVRVDSELSQTRENASAREDAFIRTVIKAPMDGIVKNVQVTTIGGVVQAGMPILEIVPTQDQMLVEAYVKPAEVAFLKNNQKVTVKLTAYDYNRFGGLEGVLEHISPDTMRDEKQRRPGVAMELEEGYYRLLVRITETNWQRNGLRMQPLPGMTATVEIKTGQKSVLEYLFRPLQNVTQALRER</sequence>
<evidence type="ECO:0000256" key="2">
    <source>
        <dbReference type="ARBA" id="ARBA00022692"/>
    </source>
</evidence>
<evidence type="ECO:0000256" key="1">
    <source>
        <dbReference type="ARBA" id="ARBA00004167"/>
    </source>
</evidence>
<dbReference type="Pfam" id="PF26002">
    <property type="entry name" value="Beta-barrel_AprE"/>
    <property type="match status" value="1"/>
</dbReference>
<dbReference type="GO" id="GO:0016020">
    <property type="term" value="C:membrane"/>
    <property type="evidence" value="ECO:0007669"/>
    <property type="project" value="UniProtKB-SubCell"/>
</dbReference>
<dbReference type="AlphaFoldDB" id="A0A315FQ40"/>
<dbReference type="RefSeq" id="WP_108311360.1">
    <property type="nucleotide sequence ID" value="NZ_NESN01000001.1"/>
</dbReference>
<evidence type="ECO:0000256" key="3">
    <source>
        <dbReference type="ARBA" id="ARBA00022989"/>
    </source>
</evidence>
<dbReference type="PANTHER" id="PTHR30386:SF26">
    <property type="entry name" value="TRANSPORT PROTEIN COMB"/>
    <property type="match status" value="1"/>
</dbReference>
<dbReference type="Proteomes" id="UP000250790">
    <property type="component" value="Unassembled WGS sequence"/>
</dbReference>
<comment type="caution">
    <text evidence="7">The sequence shown here is derived from an EMBL/GenBank/DDBJ whole genome shotgun (WGS) entry which is preliminary data.</text>
</comment>
<comment type="subcellular location">
    <subcellularLocation>
        <location evidence="1">Membrane</location>
        <topology evidence="1">Single-pass membrane protein</topology>
    </subcellularLocation>
</comment>
<dbReference type="OrthoDB" id="9775513at2"/>
<proteinExistence type="predicted"/>
<dbReference type="Gene3D" id="2.40.30.170">
    <property type="match status" value="1"/>
</dbReference>